<reference evidence="2 3" key="1">
    <citation type="submission" date="2024-08" db="EMBL/GenBank/DDBJ databases">
        <title>Whole-genome sequencing of halo(alkali)philic microorganisms from hypersaline lakes.</title>
        <authorList>
            <person name="Sorokin D.Y."/>
            <person name="Merkel A.Y."/>
            <person name="Messina E."/>
            <person name="Yakimov M."/>
        </authorList>
    </citation>
    <scope>NUCLEOTIDE SEQUENCE [LARGE SCALE GENOMIC DNA]</scope>
    <source>
        <strain evidence="2 3">AB-hyl4</strain>
    </source>
</reference>
<evidence type="ECO:0000313" key="3">
    <source>
        <dbReference type="Proteomes" id="UP001575105"/>
    </source>
</evidence>
<feature type="transmembrane region" description="Helical" evidence="1">
    <location>
        <begin position="61"/>
        <end position="83"/>
    </location>
</feature>
<organism evidence="2 3">
    <name type="scientific">Natronomicrosphaera hydrolytica</name>
    <dbReference type="NCBI Taxonomy" id="3242702"/>
    <lineage>
        <taxon>Bacteria</taxon>
        <taxon>Pseudomonadati</taxon>
        <taxon>Planctomycetota</taxon>
        <taxon>Phycisphaerae</taxon>
        <taxon>Phycisphaerales</taxon>
        <taxon>Phycisphaeraceae</taxon>
        <taxon>Natronomicrosphaera</taxon>
    </lineage>
</organism>
<name>A0ABV4U6M1_9BACT</name>
<keyword evidence="1" id="KW-1133">Transmembrane helix</keyword>
<dbReference type="RefSeq" id="WP_425346157.1">
    <property type="nucleotide sequence ID" value="NZ_JBGUBD010000007.1"/>
</dbReference>
<comment type="caution">
    <text evidence="2">The sequence shown here is derived from an EMBL/GenBank/DDBJ whole genome shotgun (WGS) entry which is preliminary data.</text>
</comment>
<dbReference type="Proteomes" id="UP001575105">
    <property type="component" value="Unassembled WGS sequence"/>
</dbReference>
<keyword evidence="3" id="KW-1185">Reference proteome</keyword>
<feature type="transmembrane region" description="Helical" evidence="1">
    <location>
        <begin position="95"/>
        <end position="116"/>
    </location>
</feature>
<evidence type="ECO:0000256" key="1">
    <source>
        <dbReference type="SAM" id="Phobius"/>
    </source>
</evidence>
<keyword evidence="1" id="KW-0812">Transmembrane</keyword>
<sequence length="126" mass="13136">MPRITLGLGVLLIVLGVAGYIATGREHATALIPAIIGGVFALLAALAMWKPESRKHVMHAAVGLALLVFIGMIPGIFSLLSLIVGGDVDNPPAAVSRGVLGLLCLAYVGLGVRSFIVARRQRENET</sequence>
<keyword evidence="1" id="KW-0472">Membrane</keyword>
<evidence type="ECO:0000313" key="2">
    <source>
        <dbReference type="EMBL" id="MFA9479233.1"/>
    </source>
</evidence>
<protein>
    <submittedName>
        <fullName evidence="2">Uncharacterized protein</fullName>
    </submittedName>
</protein>
<accession>A0ABV4U6M1</accession>
<dbReference type="EMBL" id="JBGUBD010000007">
    <property type="protein sequence ID" value="MFA9479233.1"/>
    <property type="molecule type" value="Genomic_DNA"/>
</dbReference>
<feature type="transmembrane region" description="Helical" evidence="1">
    <location>
        <begin position="29"/>
        <end position="49"/>
    </location>
</feature>
<proteinExistence type="predicted"/>
<gene>
    <name evidence="2" type="ORF">ACERK3_13160</name>
</gene>